<sequence length="42" mass="4678">MAPPVVDGEVRELIRQHGPNPFTDPGPVRLLVRDVVADYSQH</sequence>
<gene>
    <name evidence="1" type="ordered locus">Gobs_1215</name>
</gene>
<dbReference type="Proteomes" id="UP000001382">
    <property type="component" value="Chromosome"/>
</dbReference>
<dbReference type="KEGG" id="gob:Gobs_1215"/>
<dbReference type="eggNOG" id="COG4962">
    <property type="taxonomic scope" value="Bacteria"/>
</dbReference>
<dbReference type="RefSeq" id="WP_012947403.1">
    <property type="nucleotide sequence ID" value="NC_013757.1"/>
</dbReference>
<accession>D2SAN3</accession>
<dbReference type="EMBL" id="CP001867">
    <property type="protein sequence ID" value="ADB73962.1"/>
    <property type="molecule type" value="Genomic_DNA"/>
</dbReference>
<keyword evidence="2" id="KW-1185">Reference proteome</keyword>
<evidence type="ECO:0000313" key="1">
    <source>
        <dbReference type="EMBL" id="ADB73962.1"/>
    </source>
</evidence>
<reference evidence="2" key="2">
    <citation type="submission" date="2010-01" db="EMBL/GenBank/DDBJ databases">
        <title>The complete genome of Geodermatophilus obscurus DSM 43160.</title>
        <authorList>
            <consortium name="US DOE Joint Genome Institute (JGI-PGF)"/>
            <person name="Lucas S."/>
            <person name="Copeland A."/>
            <person name="Lapidus A."/>
            <person name="Glavina del Rio T."/>
            <person name="Dalin E."/>
            <person name="Tice H."/>
            <person name="Bruce D."/>
            <person name="Goodwin L."/>
            <person name="Pitluck S."/>
            <person name="Kyrpides N."/>
            <person name="Mavromatis K."/>
            <person name="Ivanova N."/>
            <person name="Munk A.C."/>
            <person name="Brettin T."/>
            <person name="Detter J.C."/>
            <person name="Han C."/>
            <person name="Larimer F."/>
            <person name="Land M."/>
            <person name="Hauser L."/>
            <person name="Markowitz V."/>
            <person name="Cheng J.-F."/>
            <person name="Hugenholtz P."/>
            <person name="Woyke T."/>
            <person name="Wu D."/>
            <person name="Jando M."/>
            <person name="Schneider S."/>
            <person name="Klenk H.-P."/>
            <person name="Eisen J.A."/>
        </authorList>
    </citation>
    <scope>NUCLEOTIDE SEQUENCE [LARGE SCALE GENOMIC DNA]</scope>
    <source>
        <strain evidence="2">ATCC 25078 / DSM 43160 / JCM 3152 / KCC A-0152 / KCTC 9177 / NBRC 13315 / NRRL B-3577 / G-20</strain>
    </source>
</reference>
<name>D2SAN3_GEOOG</name>
<organism evidence="1 2">
    <name type="scientific">Geodermatophilus obscurus (strain ATCC 25078 / DSM 43160 / JCM 3152 / CCUG 61914 / KCC A-0152 / KCTC 9177 / NBRC 13315 / NRRL B-3577 / G-20)</name>
    <dbReference type="NCBI Taxonomy" id="526225"/>
    <lineage>
        <taxon>Bacteria</taxon>
        <taxon>Bacillati</taxon>
        <taxon>Actinomycetota</taxon>
        <taxon>Actinomycetes</taxon>
        <taxon>Geodermatophilales</taxon>
        <taxon>Geodermatophilaceae</taxon>
        <taxon>Geodermatophilus</taxon>
    </lineage>
</organism>
<evidence type="ECO:0000313" key="2">
    <source>
        <dbReference type="Proteomes" id="UP000001382"/>
    </source>
</evidence>
<proteinExistence type="predicted"/>
<dbReference type="HOGENOM" id="CLU_3252125_0_0_11"/>
<protein>
    <submittedName>
        <fullName evidence="1">Putative type II/IV secretion system protein</fullName>
    </submittedName>
</protein>
<reference evidence="1 2" key="1">
    <citation type="journal article" date="2010" name="Stand. Genomic Sci.">
        <title>Complete genome sequence of Geodermatophilus obscurus type strain (G-20).</title>
        <authorList>
            <person name="Ivanova N."/>
            <person name="Sikorski J."/>
            <person name="Jando M."/>
            <person name="Munk C."/>
            <person name="Lapidus A."/>
            <person name="Glavina Del Rio T."/>
            <person name="Copeland A."/>
            <person name="Tice H."/>
            <person name="Cheng J.-F."/>
            <person name="Lucas S."/>
            <person name="Chen F."/>
            <person name="Nolan M."/>
            <person name="Bruce D."/>
            <person name="Goodwin L."/>
            <person name="Pitluck S."/>
            <person name="Mavromatis K."/>
            <person name="Mikhailova N."/>
            <person name="Pati A."/>
            <person name="Chen A."/>
            <person name="Palaniappan K."/>
            <person name="Land M."/>
            <person name="Hauser L."/>
            <person name="Chang Y.-J."/>
            <person name="Jeffries C.D."/>
            <person name="Meincke L."/>
            <person name="Brettin T."/>
            <person name="Detter J.C."/>
            <person name="Detter J.C."/>
            <person name="Rohde M."/>
            <person name="Goeker M."/>
            <person name="Bristow J."/>
            <person name="Eisen J.A."/>
            <person name="Markowitz V."/>
            <person name="Hugenholtz P."/>
            <person name="Kyrpides N.C."/>
            <person name="Klenk H.-P."/>
        </authorList>
    </citation>
    <scope>NUCLEOTIDE SEQUENCE [LARGE SCALE GENOMIC DNA]</scope>
    <source>
        <strain evidence="2">ATCC 25078 / DSM 43160 / JCM 3152 / KCC A-0152 / KCTC 9177 / NBRC 13315 / NRRL B-3577 / G-20</strain>
    </source>
</reference>
<dbReference type="AlphaFoldDB" id="D2SAN3"/>
<dbReference type="STRING" id="526225.Gobs_1215"/>